<dbReference type="GO" id="GO:0070402">
    <property type="term" value="F:NADPH binding"/>
    <property type="evidence" value="ECO:0007669"/>
    <property type="project" value="TreeGrafter"/>
</dbReference>
<dbReference type="NCBIfam" id="TIGR02824">
    <property type="entry name" value="quinone_pig3"/>
    <property type="match status" value="1"/>
</dbReference>
<dbReference type="Proteomes" id="UP000250369">
    <property type="component" value="Unassembled WGS sequence"/>
</dbReference>
<dbReference type="GO" id="GO:0048038">
    <property type="term" value="F:quinone binding"/>
    <property type="evidence" value="ECO:0007669"/>
    <property type="project" value="TreeGrafter"/>
</dbReference>
<dbReference type="RefSeq" id="WP_113030856.1">
    <property type="nucleotide sequence ID" value="NZ_QMFB01000005.1"/>
</dbReference>
<dbReference type="InterPro" id="IPR036291">
    <property type="entry name" value="NAD(P)-bd_dom_sf"/>
</dbReference>
<evidence type="ECO:0000313" key="4">
    <source>
        <dbReference type="EMBL" id="RAV21154.1"/>
    </source>
</evidence>
<dbReference type="SUPFAM" id="SSF51735">
    <property type="entry name" value="NAD(P)-binding Rossmann-fold domains"/>
    <property type="match status" value="1"/>
</dbReference>
<accession>A0A329MN10</accession>
<evidence type="ECO:0000256" key="1">
    <source>
        <dbReference type="ARBA" id="ARBA00022857"/>
    </source>
</evidence>
<keyword evidence="5" id="KW-1185">Reference proteome</keyword>
<dbReference type="Gene3D" id="3.40.50.720">
    <property type="entry name" value="NAD(P)-binding Rossmann-like Domain"/>
    <property type="match status" value="1"/>
</dbReference>
<dbReference type="InterPro" id="IPR014189">
    <property type="entry name" value="Quinone_OxRdtase_PIG3"/>
</dbReference>
<dbReference type="InterPro" id="IPR013154">
    <property type="entry name" value="ADH-like_N"/>
</dbReference>
<evidence type="ECO:0000259" key="3">
    <source>
        <dbReference type="SMART" id="SM00829"/>
    </source>
</evidence>
<protein>
    <submittedName>
        <fullName evidence="4">NAD(P)H-quinone oxidoreductase</fullName>
    </submittedName>
</protein>
<dbReference type="Pfam" id="PF00107">
    <property type="entry name" value="ADH_zinc_N"/>
    <property type="match status" value="1"/>
</dbReference>
<comment type="caution">
    <text evidence="4">The sequence shown here is derived from an EMBL/GenBank/DDBJ whole genome shotgun (WGS) entry which is preliminary data.</text>
</comment>
<feature type="domain" description="Enoyl reductase (ER)" evidence="3">
    <location>
        <begin position="10"/>
        <end position="323"/>
    </location>
</feature>
<dbReference type="Pfam" id="PF08240">
    <property type="entry name" value="ADH_N"/>
    <property type="match status" value="1"/>
</dbReference>
<dbReference type="Gene3D" id="3.90.180.10">
    <property type="entry name" value="Medium-chain alcohol dehydrogenases, catalytic domain"/>
    <property type="match status" value="1"/>
</dbReference>
<dbReference type="InterPro" id="IPR020843">
    <property type="entry name" value="ER"/>
</dbReference>
<evidence type="ECO:0000313" key="5">
    <source>
        <dbReference type="Proteomes" id="UP000250369"/>
    </source>
</evidence>
<proteinExistence type="predicted"/>
<organism evidence="4 5">
    <name type="scientific">Paenibacillus contaminans</name>
    <dbReference type="NCBI Taxonomy" id="450362"/>
    <lineage>
        <taxon>Bacteria</taxon>
        <taxon>Bacillati</taxon>
        <taxon>Bacillota</taxon>
        <taxon>Bacilli</taxon>
        <taxon>Bacillales</taxon>
        <taxon>Paenibacillaceae</taxon>
        <taxon>Paenibacillus</taxon>
    </lineage>
</organism>
<dbReference type="SMART" id="SM00829">
    <property type="entry name" value="PKS_ER"/>
    <property type="match status" value="1"/>
</dbReference>
<keyword evidence="1" id="KW-0521">NADP</keyword>
<sequence length="327" mass="34661">MKAVLVDQEARKLYVGDWEEPVAADDELLISVKATALNRADLLQKRGLYPPPKGASPIIGLEMAGVVEKVGQGVSGWKPGDRVCALLPGGGYAERVTIPAGMAIRIPDAMSFEEAAAVPEAFLTAYLNLFVLGGLQSGQHVLVHAGASGVGTAAIQLIREAGAHAIATAGSEEKRAACLELGAELAIDYKAGPFAPAVREATGGRGVAIILDFVGASYWQQNIDSLDTDGRLVLIGMMGGSKLKETVDLGPLLMRRLQVIGSTLRSLSVERKVDLTKQFAAFAAQRLEDGRLKPVIDSVFDVAAVNEAHERMEQNLNTGKIVLRMNP</sequence>
<reference evidence="4 5" key="1">
    <citation type="journal article" date="2009" name="Int. J. Syst. Evol. Microbiol.">
        <title>Paenibacillus contaminans sp. nov., isolated from a contaminated laboratory plate.</title>
        <authorList>
            <person name="Chou J.H."/>
            <person name="Lee J.H."/>
            <person name="Lin M.C."/>
            <person name="Chang P.S."/>
            <person name="Arun A.B."/>
            <person name="Young C.C."/>
            <person name="Chen W.M."/>
        </authorList>
    </citation>
    <scope>NUCLEOTIDE SEQUENCE [LARGE SCALE GENOMIC DNA]</scope>
    <source>
        <strain evidence="4 5">CKOBP-6</strain>
    </source>
</reference>
<dbReference type="PANTHER" id="PTHR48106:SF18">
    <property type="entry name" value="QUINONE OXIDOREDUCTASE PIG3"/>
    <property type="match status" value="1"/>
</dbReference>
<dbReference type="OrthoDB" id="9787435at2"/>
<gene>
    <name evidence="4" type="ORF">DQG23_10835</name>
</gene>
<dbReference type="PANTHER" id="PTHR48106">
    <property type="entry name" value="QUINONE OXIDOREDUCTASE PIG3-RELATED"/>
    <property type="match status" value="1"/>
</dbReference>
<dbReference type="AlphaFoldDB" id="A0A329MN10"/>
<dbReference type="InterPro" id="IPR013149">
    <property type="entry name" value="ADH-like_C"/>
</dbReference>
<dbReference type="EMBL" id="QMFB01000005">
    <property type="protein sequence ID" value="RAV21154.1"/>
    <property type="molecule type" value="Genomic_DNA"/>
</dbReference>
<dbReference type="CDD" id="cd05276">
    <property type="entry name" value="p53_inducible_oxidoreductase"/>
    <property type="match status" value="1"/>
</dbReference>
<evidence type="ECO:0000256" key="2">
    <source>
        <dbReference type="ARBA" id="ARBA00023002"/>
    </source>
</evidence>
<dbReference type="SUPFAM" id="SSF50129">
    <property type="entry name" value="GroES-like"/>
    <property type="match status" value="1"/>
</dbReference>
<keyword evidence="2" id="KW-0560">Oxidoreductase</keyword>
<name>A0A329MN10_9BACL</name>
<dbReference type="InterPro" id="IPR011032">
    <property type="entry name" value="GroES-like_sf"/>
</dbReference>
<dbReference type="GO" id="GO:0003960">
    <property type="term" value="F:quinone reductase (NADPH) activity"/>
    <property type="evidence" value="ECO:0007669"/>
    <property type="project" value="TreeGrafter"/>
</dbReference>